<feature type="domain" description="NmrA-like" evidence="1">
    <location>
        <begin position="1"/>
        <end position="241"/>
    </location>
</feature>
<dbReference type="RefSeq" id="WP_012926231.1">
    <property type="nucleotide sequence ID" value="NC_013730.1"/>
</dbReference>
<dbReference type="SUPFAM" id="SSF51735">
    <property type="entry name" value="NAD(P)-binding Rossmann-fold domains"/>
    <property type="match status" value="1"/>
</dbReference>
<dbReference type="InterPro" id="IPR051604">
    <property type="entry name" value="Ergot_Alk_Oxidoreductase"/>
</dbReference>
<protein>
    <submittedName>
        <fullName evidence="2">NmrA family protein</fullName>
    </submittedName>
</protein>
<dbReference type="Gene3D" id="3.40.50.720">
    <property type="entry name" value="NAD(P)-binding Rossmann-like Domain"/>
    <property type="match status" value="1"/>
</dbReference>
<evidence type="ECO:0000313" key="3">
    <source>
        <dbReference type="Proteomes" id="UP000002028"/>
    </source>
</evidence>
<reference evidence="2 3" key="1">
    <citation type="journal article" date="2010" name="Stand. Genomic Sci.">
        <title>Complete genome sequence of Spirosoma linguale type strain (1).</title>
        <authorList>
            <person name="Lail K."/>
            <person name="Sikorski J."/>
            <person name="Saunders E."/>
            <person name="Lapidus A."/>
            <person name="Glavina Del Rio T."/>
            <person name="Copeland A."/>
            <person name="Tice H."/>
            <person name="Cheng J.-F."/>
            <person name="Lucas S."/>
            <person name="Nolan M."/>
            <person name="Bruce D."/>
            <person name="Goodwin L."/>
            <person name="Pitluck S."/>
            <person name="Ivanova N."/>
            <person name="Mavromatis K."/>
            <person name="Ovchinnikova G."/>
            <person name="Pati A."/>
            <person name="Chen A."/>
            <person name="Palaniappan K."/>
            <person name="Land M."/>
            <person name="Hauser L."/>
            <person name="Chang Y.-J."/>
            <person name="Jeffries C.D."/>
            <person name="Chain P."/>
            <person name="Brettin T."/>
            <person name="Detter J.C."/>
            <person name="Schuetze A."/>
            <person name="Rohde M."/>
            <person name="Tindall B.J."/>
            <person name="Goeker M."/>
            <person name="Bristow J."/>
            <person name="Eisen J.A."/>
            <person name="Markowitz V."/>
            <person name="Hugenholtz P."/>
            <person name="Kyrpides N.C."/>
            <person name="Klenk H.-P."/>
            <person name="Chen F."/>
        </authorList>
    </citation>
    <scope>NUCLEOTIDE SEQUENCE [LARGE SCALE GENOMIC DNA]</scope>
    <source>
        <strain evidence="3">ATCC 33905 / DSM 74 / LMG 10896 / Claus 1</strain>
    </source>
</reference>
<dbReference type="InterPro" id="IPR036291">
    <property type="entry name" value="NAD(P)-bd_dom_sf"/>
</dbReference>
<gene>
    <name evidence="2" type="ordered locus">Slin_1633</name>
</gene>
<sequence>MNDKLLITSATGKTGYAATLELLNGGHPVRIYVRSRNAKAIDLENRGAEIVIGLFDSYAQWRHALTGVKHVYYCYPMMKGLPENLPIFIEAAKDASIDTVVFMGQRIAEYADTGSLLTNDIRTAYRLLEQSGLNVIYFKPGYFADNAFVVTQFVLQLGLMANPFGSGKNPWISTGDLGRCIAALLKNPTPYVGQQLVPTGPKSISSFEMAAIFSSVSEQSVRTVPLPDWLFLKAGIKMGQEFGFDRFSIVQATFYNKQMRLNRFDTAPTDVVKRLTGREPEDFTTITRQYFDKSPYRIRRFSSWLLSLKKFMLLPFTPTPNAAGLAALNQ</sequence>
<dbReference type="STRING" id="504472.Slin_1633"/>
<organism evidence="2 3">
    <name type="scientific">Spirosoma linguale (strain ATCC 33905 / DSM 74 / LMG 10896 / Claus 1)</name>
    <dbReference type="NCBI Taxonomy" id="504472"/>
    <lineage>
        <taxon>Bacteria</taxon>
        <taxon>Pseudomonadati</taxon>
        <taxon>Bacteroidota</taxon>
        <taxon>Cytophagia</taxon>
        <taxon>Cytophagales</taxon>
        <taxon>Cytophagaceae</taxon>
        <taxon>Spirosoma</taxon>
    </lineage>
</organism>
<dbReference type="KEGG" id="sli:Slin_1633"/>
<dbReference type="AlphaFoldDB" id="D2QPU7"/>
<keyword evidence="3" id="KW-1185">Reference proteome</keyword>
<dbReference type="eggNOG" id="COG0702">
    <property type="taxonomic scope" value="Bacteria"/>
</dbReference>
<dbReference type="HOGENOM" id="CLU_007383_10_6_10"/>
<evidence type="ECO:0000313" key="2">
    <source>
        <dbReference type="EMBL" id="ADB37680.1"/>
    </source>
</evidence>
<dbReference type="PANTHER" id="PTHR43162">
    <property type="match status" value="1"/>
</dbReference>
<dbReference type="Pfam" id="PF05368">
    <property type="entry name" value="NmrA"/>
    <property type="match status" value="1"/>
</dbReference>
<dbReference type="EMBL" id="CP001769">
    <property type="protein sequence ID" value="ADB37680.1"/>
    <property type="molecule type" value="Genomic_DNA"/>
</dbReference>
<accession>D2QPU7</accession>
<proteinExistence type="predicted"/>
<dbReference type="PANTHER" id="PTHR43162:SF1">
    <property type="entry name" value="PRESTALK A DIFFERENTIATION PROTEIN A"/>
    <property type="match status" value="1"/>
</dbReference>
<dbReference type="InterPro" id="IPR008030">
    <property type="entry name" value="NmrA-like"/>
</dbReference>
<name>D2QPU7_SPILD</name>
<dbReference type="Proteomes" id="UP000002028">
    <property type="component" value="Chromosome"/>
</dbReference>
<evidence type="ECO:0000259" key="1">
    <source>
        <dbReference type="Pfam" id="PF05368"/>
    </source>
</evidence>
<dbReference type="Gene3D" id="3.90.25.10">
    <property type="entry name" value="UDP-galactose 4-epimerase, domain 1"/>
    <property type="match status" value="1"/>
</dbReference>